<protein>
    <submittedName>
        <fullName evidence="3">VacJ family lipoprotein</fullName>
    </submittedName>
</protein>
<evidence type="ECO:0000256" key="1">
    <source>
        <dbReference type="ARBA" id="ARBA00010634"/>
    </source>
</evidence>
<dbReference type="Pfam" id="PF04333">
    <property type="entry name" value="MlaA"/>
    <property type="match status" value="1"/>
</dbReference>
<dbReference type="GO" id="GO:0016020">
    <property type="term" value="C:membrane"/>
    <property type="evidence" value="ECO:0007669"/>
    <property type="project" value="InterPro"/>
</dbReference>
<gene>
    <name evidence="3" type="ORF">FDK22_00630</name>
</gene>
<keyword evidence="2" id="KW-0732">Signal</keyword>
<proteinExistence type="inferred from homology"/>
<dbReference type="Proteomes" id="UP000308901">
    <property type="component" value="Unassembled WGS sequence"/>
</dbReference>
<organism evidence="3 4">
    <name type="scientific">Arcobacter arenosus</name>
    <dbReference type="NCBI Taxonomy" id="2576037"/>
    <lineage>
        <taxon>Bacteria</taxon>
        <taxon>Pseudomonadati</taxon>
        <taxon>Campylobacterota</taxon>
        <taxon>Epsilonproteobacteria</taxon>
        <taxon>Campylobacterales</taxon>
        <taxon>Arcobacteraceae</taxon>
        <taxon>Arcobacter</taxon>
    </lineage>
</organism>
<dbReference type="AlphaFoldDB" id="A0A5R8Y4V4"/>
<dbReference type="PANTHER" id="PTHR30035:SF3">
    <property type="entry name" value="INTERMEMBRANE PHOSPHOLIPID TRANSPORT SYSTEM LIPOPROTEIN MLAA"/>
    <property type="match status" value="1"/>
</dbReference>
<dbReference type="OrthoDB" id="9785326at2"/>
<dbReference type="RefSeq" id="WP_138150842.1">
    <property type="nucleotide sequence ID" value="NZ_VANU01000001.1"/>
</dbReference>
<name>A0A5R8Y4V4_9BACT</name>
<evidence type="ECO:0000313" key="3">
    <source>
        <dbReference type="EMBL" id="TLP40552.1"/>
    </source>
</evidence>
<comment type="similarity">
    <text evidence="1">Belongs to the MlaA family.</text>
</comment>
<evidence type="ECO:0000313" key="4">
    <source>
        <dbReference type="Proteomes" id="UP000308901"/>
    </source>
</evidence>
<reference evidence="3 4" key="1">
    <citation type="submission" date="2019-05" db="EMBL/GenBank/DDBJ databases">
        <title>Arcobacter sp. nov., isolated from sea sediment.</title>
        <authorList>
            <person name="Kim W."/>
        </authorList>
    </citation>
    <scope>NUCLEOTIDE SEQUENCE [LARGE SCALE GENOMIC DNA]</scope>
    <source>
        <strain evidence="3 4">CAU 1517</strain>
    </source>
</reference>
<dbReference type="GO" id="GO:0120010">
    <property type="term" value="P:intermembrane phospholipid transfer"/>
    <property type="evidence" value="ECO:0007669"/>
    <property type="project" value="TreeGrafter"/>
</dbReference>
<dbReference type="InterPro" id="IPR007428">
    <property type="entry name" value="MlaA"/>
</dbReference>
<keyword evidence="3" id="KW-0449">Lipoprotein</keyword>
<sequence>MKSFIIFLFIIVTFNACSVTNHYKVTSDLKFEAIPEDQRVTYVYFSKDKFVKVQEKNTSNDKQDFLSEFKEEKEISDPFESYNRAMTTFNDKLYTNVLNPTARVYADVIPENARVGISNFFENITFPIRFLNNILQFKFDYAAEETGRFLINSTVGVLGFMDIAKDYNLNKRDEDFGQTLAYYGFGSGSHIVLPIYGPSNFRDIVGLVADGYVSPIDSSGDLKYKIPENIGQTFAIKSVNVVNSTSLTLGQYENLKEDAIDLYPFLRDVYNQNREKQIKE</sequence>
<comment type="caution">
    <text evidence="3">The sequence shown here is derived from an EMBL/GenBank/DDBJ whole genome shotgun (WGS) entry which is preliminary data.</text>
</comment>
<accession>A0A5R8Y4V4</accession>
<dbReference type="PRINTS" id="PR01805">
    <property type="entry name" value="VACJLIPOPROT"/>
</dbReference>
<keyword evidence="4" id="KW-1185">Reference proteome</keyword>
<dbReference type="PANTHER" id="PTHR30035">
    <property type="entry name" value="LIPOPROTEIN VACJ-RELATED"/>
    <property type="match status" value="1"/>
</dbReference>
<evidence type="ECO:0000256" key="2">
    <source>
        <dbReference type="ARBA" id="ARBA00022729"/>
    </source>
</evidence>
<dbReference type="EMBL" id="VANU01000001">
    <property type="protein sequence ID" value="TLP40552.1"/>
    <property type="molecule type" value="Genomic_DNA"/>
</dbReference>